<dbReference type="EMBL" id="BAABIS010000001">
    <property type="protein sequence ID" value="GAA4882960.1"/>
    <property type="molecule type" value="Genomic_DNA"/>
</dbReference>
<evidence type="ECO:0000256" key="1">
    <source>
        <dbReference type="ARBA" id="ARBA00004418"/>
    </source>
</evidence>
<dbReference type="PANTHER" id="PTHR30006">
    <property type="entry name" value="THIAMINE-BINDING PERIPLASMIC PROTEIN-RELATED"/>
    <property type="match status" value="1"/>
</dbReference>
<dbReference type="Gene3D" id="3.40.190.10">
    <property type="entry name" value="Periplasmic binding protein-like II"/>
    <property type="match status" value="2"/>
</dbReference>
<evidence type="ECO:0000256" key="4">
    <source>
        <dbReference type="ARBA" id="ARBA00022764"/>
    </source>
</evidence>
<sequence>MASASGLSNKDGTGFYDRAFRAFTEQTGIRVRYSEAGSGEIVQQLESRKNAPRTDLVVVLPPFSQHAAEEGLLDVYRPKGAADMDVADRAPDGYWTAIVNTYLCFIHNRDKVKEPPKTWADLLSPKYRGKVQYSTPGVAGDGTAVLIKAIHDFGGEQPALEYLKDLQVNNAGPSGSTGKLADKVDSGEIWIANGDVQMNVSRMAALPNQGIFFLAPNGRTKPTTLAVPYTAGVVKGAPHGMAARRLVDFLLSHDVQQTVSSTSAGLPIRDDVEDTSANSKTLKDLMAGVEVFVPDWSMVDRRFEDNVNAWKAATGIR</sequence>
<comment type="subcellular location">
    <subcellularLocation>
        <location evidence="1">Periplasm</location>
    </subcellularLocation>
</comment>
<keyword evidence="6" id="KW-1185">Reference proteome</keyword>
<evidence type="ECO:0000256" key="2">
    <source>
        <dbReference type="ARBA" id="ARBA00022448"/>
    </source>
</evidence>
<comment type="caution">
    <text evidence="5">The sequence shown here is derived from an EMBL/GenBank/DDBJ whole genome shotgun (WGS) entry which is preliminary data.</text>
</comment>
<keyword evidence="2" id="KW-0813">Transport</keyword>
<organism evidence="5 6">
    <name type="scientific">Kitasatospora terrestris</name>
    <dbReference type="NCBI Taxonomy" id="258051"/>
    <lineage>
        <taxon>Bacteria</taxon>
        <taxon>Bacillati</taxon>
        <taxon>Actinomycetota</taxon>
        <taxon>Actinomycetes</taxon>
        <taxon>Kitasatosporales</taxon>
        <taxon>Streptomycetaceae</taxon>
        <taxon>Kitasatospora</taxon>
    </lineage>
</organism>
<keyword evidence="4" id="KW-0574">Periplasm</keyword>
<keyword evidence="3" id="KW-0732">Signal</keyword>
<evidence type="ECO:0000256" key="3">
    <source>
        <dbReference type="ARBA" id="ARBA00022729"/>
    </source>
</evidence>
<reference evidence="6" key="1">
    <citation type="journal article" date="2019" name="Int. J. Syst. Evol. Microbiol.">
        <title>The Global Catalogue of Microorganisms (GCM) 10K type strain sequencing project: providing services to taxonomists for standard genome sequencing and annotation.</title>
        <authorList>
            <consortium name="The Broad Institute Genomics Platform"/>
            <consortium name="The Broad Institute Genome Sequencing Center for Infectious Disease"/>
            <person name="Wu L."/>
            <person name="Ma J."/>
        </authorList>
    </citation>
    <scope>NUCLEOTIDE SEQUENCE [LARGE SCALE GENOMIC DNA]</scope>
    <source>
        <strain evidence="6">JCM 13006</strain>
    </source>
</reference>
<protein>
    <submittedName>
        <fullName evidence="5">2-aminoethylphosphonate ABC transporter substrate-binding protein</fullName>
    </submittedName>
</protein>
<dbReference type="PANTHER" id="PTHR30006:SF3">
    <property type="entry name" value="THIAMINE-BINDING PERIPLASMIC PROTEIN"/>
    <property type="match status" value="1"/>
</dbReference>
<accession>A0ABP9EP67</accession>
<evidence type="ECO:0000313" key="5">
    <source>
        <dbReference type="EMBL" id="GAA4882960.1"/>
    </source>
</evidence>
<name>A0ABP9EP67_9ACTN</name>
<dbReference type="NCBIfam" id="NF011620">
    <property type="entry name" value="PRK15046.1"/>
    <property type="match status" value="1"/>
</dbReference>
<dbReference type="Proteomes" id="UP001501752">
    <property type="component" value="Unassembled WGS sequence"/>
</dbReference>
<evidence type="ECO:0000313" key="6">
    <source>
        <dbReference type="Proteomes" id="UP001501752"/>
    </source>
</evidence>
<gene>
    <name evidence="5" type="ORF">GCM10023235_74340</name>
</gene>
<dbReference type="Pfam" id="PF13343">
    <property type="entry name" value="SBP_bac_6"/>
    <property type="match status" value="1"/>
</dbReference>
<dbReference type="SUPFAM" id="SSF53850">
    <property type="entry name" value="Periplasmic binding protein-like II"/>
    <property type="match status" value="1"/>
</dbReference>
<proteinExistence type="predicted"/>